<feature type="active site" evidence="5">
    <location>
        <position position="337"/>
    </location>
</feature>
<dbReference type="GeneID" id="54486899"/>
<keyword evidence="7" id="KW-0812">Transmembrane</keyword>
<dbReference type="EMBL" id="ML996584">
    <property type="protein sequence ID" value="KAF2753355.1"/>
    <property type="molecule type" value="Genomic_DNA"/>
</dbReference>
<evidence type="ECO:0000256" key="5">
    <source>
        <dbReference type="PROSITE-ProRule" id="PRU10007"/>
    </source>
</evidence>
<dbReference type="Pfam" id="PF00171">
    <property type="entry name" value="Aldedh"/>
    <property type="match status" value="1"/>
</dbReference>
<evidence type="ECO:0000256" key="6">
    <source>
        <dbReference type="RuleBase" id="RU003345"/>
    </source>
</evidence>
<comment type="similarity">
    <text evidence="1 6">Belongs to the aldehyde dehydrogenase family.</text>
</comment>
<evidence type="ECO:0000256" key="4">
    <source>
        <dbReference type="ARBA" id="ARBA00049194"/>
    </source>
</evidence>
<dbReference type="OrthoDB" id="310895at2759"/>
<protein>
    <recommendedName>
        <fullName evidence="3">aldehyde dehydrogenase (NAD(+))</fullName>
        <ecNumber evidence="3">1.2.1.3</ecNumber>
    </recommendedName>
</protein>
<evidence type="ECO:0000256" key="3">
    <source>
        <dbReference type="ARBA" id="ARBA00024226"/>
    </source>
</evidence>
<reference evidence="9" key="1">
    <citation type="journal article" date="2020" name="Stud. Mycol.">
        <title>101 Dothideomycetes genomes: a test case for predicting lifestyles and emergence of pathogens.</title>
        <authorList>
            <person name="Haridas S."/>
            <person name="Albert R."/>
            <person name="Binder M."/>
            <person name="Bloem J."/>
            <person name="Labutti K."/>
            <person name="Salamov A."/>
            <person name="Andreopoulos B."/>
            <person name="Baker S."/>
            <person name="Barry K."/>
            <person name="Bills G."/>
            <person name="Bluhm B."/>
            <person name="Cannon C."/>
            <person name="Castanera R."/>
            <person name="Culley D."/>
            <person name="Daum C."/>
            <person name="Ezra D."/>
            <person name="Gonzalez J."/>
            <person name="Henrissat B."/>
            <person name="Kuo A."/>
            <person name="Liang C."/>
            <person name="Lipzen A."/>
            <person name="Lutzoni F."/>
            <person name="Magnuson J."/>
            <person name="Mondo S."/>
            <person name="Nolan M."/>
            <person name="Ohm R."/>
            <person name="Pangilinan J."/>
            <person name="Park H.-J."/>
            <person name="Ramirez L."/>
            <person name="Alfaro M."/>
            <person name="Sun H."/>
            <person name="Tritt A."/>
            <person name="Yoshinaga Y."/>
            <person name="Zwiers L.-H."/>
            <person name="Turgeon B."/>
            <person name="Goodwin S."/>
            <person name="Spatafora J."/>
            <person name="Crous P."/>
            <person name="Grigoriev I."/>
        </authorList>
    </citation>
    <scope>NUCLEOTIDE SEQUENCE</scope>
    <source>
        <strain evidence="9">CBS 121739</strain>
    </source>
</reference>
<sequence length="629" mass="67212">MDVLTALASRVNDTDVSTLLHLAAPALVTGFALLVVVVVVRRWSQAAAEAGVRYSVPVPEQAREGWKGDVLEKPGIKVYVVRADKGGEKGRSRDWQVEGSEAIQCYCPANGRLLGRIEPDTRADIDRAVERAEAAQREWRTTTFAQRRRVLRSMLRFLLDNQDTLATVACLDSGKTRIDALFGEILVTAEKLKWVIDHGERALRPERRPTNFLMFYKKNEVRWEPLGVVAACVSWNYPFHNLISPVISSLFAGNAIVVKGSEQTAWSSAYFASVAKHALIACGHSPELVQSVTCWPDVAPHLTSHPGIAHITFIGSRPVAFHVAASAASALIPTVIELGGKDPAIVLDDAAPDLSRIIPILMRGTFQSAGQNCIGIERIIAQPAIHDKILSAVLPLIKSLNQGSALDNPPSAPAIDLGASISPSSFPALQALIAEAIADGATLHTGGNPYSHPSHPKGHYFAPTLLSNVTPSMRIARTELFAPVMLLLRAPTPAAALAAANATPYALGASIFGRCPRVLADLTDGISAGMVSVNDFAAYYAVQLPFGGVRGSGYGRFAGAEGLRGVCNVKSVCVDRWPSVLRTAIPSVLGMPGGAGAARMWEFGKGVVEVGYGESLGRRVRGVRRFLGV</sequence>
<dbReference type="InterPro" id="IPR016160">
    <property type="entry name" value="Ald_DH_CS_CYS"/>
</dbReference>
<dbReference type="InterPro" id="IPR015590">
    <property type="entry name" value="Aldehyde_DH_dom"/>
</dbReference>
<dbReference type="Gene3D" id="3.40.309.10">
    <property type="entry name" value="Aldehyde Dehydrogenase, Chain A, domain 2"/>
    <property type="match status" value="1"/>
</dbReference>
<dbReference type="AlphaFoldDB" id="A0A6A6VT80"/>
<feature type="transmembrane region" description="Helical" evidence="7">
    <location>
        <begin position="20"/>
        <end position="40"/>
    </location>
</feature>
<proteinExistence type="inferred from homology"/>
<comment type="catalytic activity">
    <reaction evidence="4">
        <text>an aldehyde + NAD(+) + H2O = a carboxylate + NADH + 2 H(+)</text>
        <dbReference type="Rhea" id="RHEA:16185"/>
        <dbReference type="ChEBI" id="CHEBI:15377"/>
        <dbReference type="ChEBI" id="CHEBI:15378"/>
        <dbReference type="ChEBI" id="CHEBI:17478"/>
        <dbReference type="ChEBI" id="CHEBI:29067"/>
        <dbReference type="ChEBI" id="CHEBI:57540"/>
        <dbReference type="ChEBI" id="CHEBI:57945"/>
        <dbReference type="EC" id="1.2.1.3"/>
    </reaction>
</comment>
<dbReference type="RefSeq" id="XP_033595806.1">
    <property type="nucleotide sequence ID" value="XM_033745845.1"/>
</dbReference>
<dbReference type="InterPro" id="IPR016161">
    <property type="entry name" value="Ald_DH/histidinol_DH"/>
</dbReference>
<organism evidence="9 10">
    <name type="scientific">Pseudovirgaria hyperparasitica</name>
    <dbReference type="NCBI Taxonomy" id="470096"/>
    <lineage>
        <taxon>Eukaryota</taxon>
        <taxon>Fungi</taxon>
        <taxon>Dikarya</taxon>
        <taxon>Ascomycota</taxon>
        <taxon>Pezizomycotina</taxon>
        <taxon>Dothideomycetes</taxon>
        <taxon>Dothideomycetes incertae sedis</taxon>
        <taxon>Acrospermales</taxon>
        <taxon>Acrospermaceae</taxon>
        <taxon>Pseudovirgaria</taxon>
    </lineage>
</organism>
<evidence type="ECO:0000256" key="1">
    <source>
        <dbReference type="ARBA" id="ARBA00009986"/>
    </source>
</evidence>
<keyword evidence="10" id="KW-1185">Reference proteome</keyword>
<evidence type="ECO:0000313" key="9">
    <source>
        <dbReference type="EMBL" id="KAF2753355.1"/>
    </source>
</evidence>
<dbReference type="InterPro" id="IPR016162">
    <property type="entry name" value="Ald_DH_N"/>
</dbReference>
<dbReference type="PANTHER" id="PTHR11699">
    <property type="entry name" value="ALDEHYDE DEHYDROGENASE-RELATED"/>
    <property type="match status" value="1"/>
</dbReference>
<evidence type="ECO:0000256" key="2">
    <source>
        <dbReference type="ARBA" id="ARBA00023002"/>
    </source>
</evidence>
<evidence type="ECO:0000259" key="8">
    <source>
        <dbReference type="Pfam" id="PF00171"/>
    </source>
</evidence>
<dbReference type="InterPro" id="IPR029510">
    <property type="entry name" value="Ald_DH_CS_GLU"/>
</dbReference>
<keyword evidence="7" id="KW-0472">Membrane</keyword>
<feature type="domain" description="Aldehyde dehydrogenase" evidence="8">
    <location>
        <begin position="98"/>
        <end position="572"/>
    </location>
</feature>
<keyword evidence="7" id="KW-1133">Transmembrane helix</keyword>
<dbReference type="InterPro" id="IPR016163">
    <property type="entry name" value="Ald_DH_C"/>
</dbReference>
<dbReference type="EC" id="1.2.1.3" evidence="3"/>
<dbReference type="SUPFAM" id="SSF53720">
    <property type="entry name" value="ALDH-like"/>
    <property type="match status" value="1"/>
</dbReference>
<evidence type="ECO:0000313" key="10">
    <source>
        <dbReference type="Proteomes" id="UP000799437"/>
    </source>
</evidence>
<name>A0A6A6VT80_9PEZI</name>
<dbReference type="Gene3D" id="3.40.605.10">
    <property type="entry name" value="Aldehyde Dehydrogenase, Chain A, domain 1"/>
    <property type="match status" value="1"/>
</dbReference>
<evidence type="ECO:0000256" key="7">
    <source>
        <dbReference type="SAM" id="Phobius"/>
    </source>
</evidence>
<keyword evidence="2 6" id="KW-0560">Oxidoreductase</keyword>
<dbReference type="PROSITE" id="PS00070">
    <property type="entry name" value="ALDEHYDE_DEHYDR_CYS"/>
    <property type="match status" value="1"/>
</dbReference>
<dbReference type="GO" id="GO:0004029">
    <property type="term" value="F:aldehyde dehydrogenase (NAD+) activity"/>
    <property type="evidence" value="ECO:0007669"/>
    <property type="project" value="UniProtKB-EC"/>
</dbReference>
<accession>A0A6A6VT80</accession>
<gene>
    <name evidence="9" type="ORF">EJ05DRAFT_490070</name>
</gene>
<dbReference type="Proteomes" id="UP000799437">
    <property type="component" value="Unassembled WGS sequence"/>
</dbReference>
<dbReference type="PROSITE" id="PS00687">
    <property type="entry name" value="ALDEHYDE_DEHYDR_GLU"/>
    <property type="match status" value="1"/>
</dbReference>